<evidence type="ECO:0000313" key="3">
    <source>
        <dbReference type="Proteomes" id="UP000677305"/>
    </source>
</evidence>
<organism evidence="2 3">
    <name type="scientific">Vallitalea guaymasensis</name>
    <dbReference type="NCBI Taxonomy" id="1185412"/>
    <lineage>
        <taxon>Bacteria</taxon>
        <taxon>Bacillati</taxon>
        <taxon>Bacillota</taxon>
        <taxon>Clostridia</taxon>
        <taxon>Lachnospirales</taxon>
        <taxon>Vallitaleaceae</taxon>
        <taxon>Vallitalea</taxon>
    </lineage>
</organism>
<reference evidence="2 3" key="1">
    <citation type="submission" date="2020-07" db="EMBL/GenBank/DDBJ databases">
        <title>Vallitalea guaymasensis genome.</title>
        <authorList>
            <person name="Postec A."/>
        </authorList>
    </citation>
    <scope>NUCLEOTIDE SEQUENCE [LARGE SCALE GENOMIC DNA]</scope>
    <source>
        <strain evidence="2 3">Ra1766G1</strain>
    </source>
</reference>
<keyword evidence="3" id="KW-1185">Reference proteome</keyword>
<protein>
    <submittedName>
        <fullName evidence="2">Uncharacterized protein</fullName>
    </submittedName>
</protein>
<sequence length="60" mass="7414">MPRKEVVKELDKEQRIKKHNNKTKGKTKEIKDNHRKPKVKPKRINKNQWLKNIDDDEYYI</sequence>
<dbReference type="Proteomes" id="UP000677305">
    <property type="component" value="Chromosome"/>
</dbReference>
<feature type="compositionally biased region" description="Basic residues" evidence="1">
    <location>
        <begin position="33"/>
        <end position="45"/>
    </location>
</feature>
<gene>
    <name evidence="2" type="ORF">HYG85_11720</name>
</gene>
<feature type="compositionally biased region" description="Basic residues" evidence="1">
    <location>
        <begin position="15"/>
        <end position="25"/>
    </location>
</feature>
<dbReference type="AlphaFoldDB" id="A0A8J8MAW7"/>
<dbReference type="EMBL" id="CP058561">
    <property type="protein sequence ID" value="QUH29538.1"/>
    <property type="molecule type" value="Genomic_DNA"/>
</dbReference>
<dbReference type="KEGG" id="vgu:HYG85_11720"/>
<proteinExistence type="predicted"/>
<evidence type="ECO:0000256" key="1">
    <source>
        <dbReference type="SAM" id="MobiDB-lite"/>
    </source>
</evidence>
<dbReference type="RefSeq" id="WP_212693578.1">
    <property type="nucleotide sequence ID" value="NZ_CP058561.1"/>
</dbReference>
<feature type="region of interest" description="Disordered" evidence="1">
    <location>
        <begin position="1"/>
        <end position="47"/>
    </location>
</feature>
<name>A0A8J8MAW7_9FIRM</name>
<feature type="compositionally biased region" description="Basic and acidic residues" evidence="1">
    <location>
        <begin position="1"/>
        <end position="14"/>
    </location>
</feature>
<accession>A0A8J8MAW7</accession>
<evidence type="ECO:0000313" key="2">
    <source>
        <dbReference type="EMBL" id="QUH29538.1"/>
    </source>
</evidence>